<dbReference type="InterPro" id="IPR000979">
    <property type="entry name" value="Phosphodiesterase_MJ0936/Vps29"/>
</dbReference>
<sequence length="161" mass="18345">MRVAVLADTHLKNDKLDLPQIVIKYLEGVDGIIHCGDVKEEGLLNLLENYAPVYAVRGNNDDERLQYKLKEKLIINLENYRIGITHGHGEKGKTTDRALEVFQDMAIDILIFGHSHQPLLQTKKGVMMINPGSPTVKRREKKHSMVILNLGETLHCEFIFF</sequence>
<dbReference type="Proteomes" id="UP000579281">
    <property type="component" value="Unassembled WGS sequence"/>
</dbReference>
<comment type="cofactor">
    <cofactor evidence="2">
        <name>a divalent metal cation</name>
        <dbReference type="ChEBI" id="CHEBI:60240"/>
    </cofactor>
</comment>
<protein>
    <recommendedName>
        <fullName evidence="2">Phosphoesterase</fullName>
        <ecNumber evidence="2">3.1.4.-</ecNumber>
    </recommendedName>
</protein>
<dbReference type="AlphaFoldDB" id="A0A841KMF7"/>
<dbReference type="Pfam" id="PF12850">
    <property type="entry name" value="Metallophos_2"/>
    <property type="match status" value="1"/>
</dbReference>
<dbReference type="NCBIfam" id="TIGR00040">
    <property type="entry name" value="yfcE"/>
    <property type="match status" value="1"/>
</dbReference>
<dbReference type="CDD" id="cd00841">
    <property type="entry name" value="MPP_YfcE"/>
    <property type="match status" value="1"/>
</dbReference>
<dbReference type="InterPro" id="IPR041802">
    <property type="entry name" value="MPP_YfcE"/>
</dbReference>
<evidence type="ECO:0000313" key="5">
    <source>
        <dbReference type="Proteomes" id="UP000579281"/>
    </source>
</evidence>
<dbReference type="Gene3D" id="3.60.21.10">
    <property type="match status" value="1"/>
</dbReference>
<evidence type="ECO:0000259" key="3">
    <source>
        <dbReference type="Pfam" id="PF12850"/>
    </source>
</evidence>
<feature type="domain" description="Calcineurin-like phosphoesterase" evidence="3">
    <location>
        <begin position="1"/>
        <end position="150"/>
    </location>
</feature>
<accession>A0A841KMF7</accession>
<dbReference type="SUPFAM" id="SSF56300">
    <property type="entry name" value="Metallo-dependent phosphatases"/>
    <property type="match status" value="1"/>
</dbReference>
<dbReference type="InterPro" id="IPR029052">
    <property type="entry name" value="Metallo-depent_PP-like"/>
</dbReference>
<evidence type="ECO:0000256" key="1">
    <source>
        <dbReference type="ARBA" id="ARBA00008950"/>
    </source>
</evidence>
<dbReference type="InterPro" id="IPR024654">
    <property type="entry name" value="Calcineurin-like_PHP_lpxH"/>
</dbReference>
<name>A0A841KMF7_9FIRM</name>
<comment type="caution">
    <text evidence="4">The sequence shown here is derived from an EMBL/GenBank/DDBJ whole genome shotgun (WGS) entry which is preliminary data.</text>
</comment>
<comment type="similarity">
    <text evidence="1 2">Belongs to the metallophosphoesterase superfamily. YfcE family.</text>
</comment>
<dbReference type="EC" id="3.1.4.-" evidence="2"/>
<keyword evidence="2" id="KW-0479">Metal-binding</keyword>
<evidence type="ECO:0000313" key="4">
    <source>
        <dbReference type="EMBL" id="MBB6214626.1"/>
    </source>
</evidence>
<reference evidence="4 5" key="1">
    <citation type="submission" date="2020-08" db="EMBL/GenBank/DDBJ databases">
        <title>Genomic Encyclopedia of Type Strains, Phase IV (KMG-IV): sequencing the most valuable type-strain genomes for metagenomic binning, comparative biology and taxonomic classification.</title>
        <authorList>
            <person name="Goeker M."/>
        </authorList>
    </citation>
    <scope>NUCLEOTIDE SEQUENCE [LARGE SCALE GENOMIC DNA]</scope>
    <source>
        <strain evidence="4 5">DSM 103526</strain>
    </source>
</reference>
<dbReference type="RefSeq" id="WP_184308236.1">
    <property type="nucleotide sequence ID" value="NZ_JACHEN010000003.1"/>
</dbReference>
<keyword evidence="5" id="KW-1185">Reference proteome</keyword>
<evidence type="ECO:0000256" key="2">
    <source>
        <dbReference type="RuleBase" id="RU362039"/>
    </source>
</evidence>
<organism evidence="4 5">
    <name type="scientific">Anaerosolibacter carboniphilus</name>
    <dbReference type="NCBI Taxonomy" id="1417629"/>
    <lineage>
        <taxon>Bacteria</taxon>
        <taxon>Bacillati</taxon>
        <taxon>Bacillota</taxon>
        <taxon>Clostridia</taxon>
        <taxon>Peptostreptococcales</taxon>
        <taxon>Thermotaleaceae</taxon>
        <taxon>Anaerosolibacter</taxon>
    </lineage>
</organism>
<proteinExistence type="inferred from homology"/>
<gene>
    <name evidence="4" type="ORF">HNQ80_000709</name>
</gene>
<dbReference type="EMBL" id="JACHEN010000003">
    <property type="protein sequence ID" value="MBB6214626.1"/>
    <property type="molecule type" value="Genomic_DNA"/>
</dbReference>
<dbReference type="GO" id="GO:0016787">
    <property type="term" value="F:hydrolase activity"/>
    <property type="evidence" value="ECO:0007669"/>
    <property type="project" value="UniProtKB-UniRule"/>
</dbReference>
<dbReference type="PANTHER" id="PTHR11124">
    <property type="entry name" value="VACUOLAR SORTING PROTEIN VPS29"/>
    <property type="match status" value="1"/>
</dbReference>
<dbReference type="GO" id="GO:0046872">
    <property type="term" value="F:metal ion binding"/>
    <property type="evidence" value="ECO:0007669"/>
    <property type="project" value="UniProtKB-KW"/>
</dbReference>